<name>A0A0A9CK39_ARUDO</name>
<protein>
    <submittedName>
        <fullName evidence="1">Uncharacterized protein</fullName>
    </submittedName>
</protein>
<organism evidence="1">
    <name type="scientific">Arundo donax</name>
    <name type="common">Giant reed</name>
    <name type="synonym">Donax arundinaceus</name>
    <dbReference type="NCBI Taxonomy" id="35708"/>
    <lineage>
        <taxon>Eukaryota</taxon>
        <taxon>Viridiplantae</taxon>
        <taxon>Streptophyta</taxon>
        <taxon>Embryophyta</taxon>
        <taxon>Tracheophyta</taxon>
        <taxon>Spermatophyta</taxon>
        <taxon>Magnoliopsida</taxon>
        <taxon>Liliopsida</taxon>
        <taxon>Poales</taxon>
        <taxon>Poaceae</taxon>
        <taxon>PACMAD clade</taxon>
        <taxon>Arundinoideae</taxon>
        <taxon>Arundineae</taxon>
        <taxon>Arundo</taxon>
    </lineage>
</organism>
<accession>A0A0A9CK39</accession>
<sequence>MPLGFSSLHVCHCNQCSSVILMVGHLIHHSRMSDQ</sequence>
<dbReference type="AlphaFoldDB" id="A0A0A9CK39"/>
<reference evidence="1" key="1">
    <citation type="submission" date="2014-09" db="EMBL/GenBank/DDBJ databases">
        <authorList>
            <person name="Magalhaes I.L.F."/>
            <person name="Oliveira U."/>
            <person name="Santos F.R."/>
            <person name="Vidigal T.H.D.A."/>
            <person name="Brescovit A.D."/>
            <person name="Santos A.J."/>
        </authorList>
    </citation>
    <scope>NUCLEOTIDE SEQUENCE</scope>
    <source>
        <tissue evidence="1">Shoot tissue taken approximately 20 cm above the soil surface</tissue>
    </source>
</reference>
<proteinExistence type="predicted"/>
<evidence type="ECO:0000313" key="1">
    <source>
        <dbReference type="EMBL" id="JAD73755.1"/>
    </source>
</evidence>
<dbReference type="EMBL" id="GBRH01224140">
    <property type="protein sequence ID" value="JAD73755.1"/>
    <property type="molecule type" value="Transcribed_RNA"/>
</dbReference>
<reference evidence="1" key="2">
    <citation type="journal article" date="2015" name="Data Brief">
        <title>Shoot transcriptome of the giant reed, Arundo donax.</title>
        <authorList>
            <person name="Barrero R.A."/>
            <person name="Guerrero F.D."/>
            <person name="Moolhuijzen P."/>
            <person name="Goolsby J.A."/>
            <person name="Tidwell J."/>
            <person name="Bellgard S.E."/>
            <person name="Bellgard M.I."/>
        </authorList>
    </citation>
    <scope>NUCLEOTIDE SEQUENCE</scope>
    <source>
        <tissue evidence="1">Shoot tissue taken approximately 20 cm above the soil surface</tissue>
    </source>
</reference>